<comment type="caution">
    <text evidence="1">The sequence shown here is derived from an EMBL/GenBank/DDBJ whole genome shotgun (WGS) entry which is preliminary data.</text>
</comment>
<dbReference type="Proteomes" id="UP000716291">
    <property type="component" value="Unassembled WGS sequence"/>
</dbReference>
<protein>
    <submittedName>
        <fullName evidence="1">Uncharacterized protein</fullName>
    </submittedName>
</protein>
<evidence type="ECO:0000313" key="1">
    <source>
        <dbReference type="EMBL" id="KAG1301029.1"/>
    </source>
</evidence>
<dbReference type="OrthoDB" id="2230841at2759"/>
<sequence>MFQAITDGNPLKEWLNVAHLLEPCYDYFNFADIYKKDADTTNCVYLSLLNHQLSKANKKAQTGILDAIKLFNRRRNKATKFYSQYSKYWDDRKIEEASLQFEENAKILKKRTFEALQDISKNIIDNVVETSKRLYSQENAQSTCTHTKSSVEVATNLFQEMTGLKALNIGDECVAVVIDESALVELRQKTSLKPYSLSIATASLLELISKDNTSLLVLIDIIKSYQLPTNEPFDSVQHTDVTFIETIGLYFVNLALSPRNPLHFQTLERTTAVQSSIFFLNSLFLSANDRISFNWIEIETFLTGKTKWDGVGFCPTMDKKIGVVLVEFSGGILWNKTKKKVDKDTKKIEKGA</sequence>
<reference evidence="1" key="1">
    <citation type="journal article" date="2020" name="Microb. Genom.">
        <title>Genetic diversity of clinical and environmental Mucorales isolates obtained from an investigation of mucormycosis cases among solid organ transplant recipients.</title>
        <authorList>
            <person name="Nguyen M.H."/>
            <person name="Kaul D."/>
            <person name="Muto C."/>
            <person name="Cheng S.J."/>
            <person name="Richter R.A."/>
            <person name="Bruno V.M."/>
            <person name="Liu G."/>
            <person name="Beyhan S."/>
            <person name="Sundermann A.J."/>
            <person name="Mounaud S."/>
            <person name="Pasculle A.W."/>
            <person name="Nierman W.C."/>
            <person name="Driscoll E."/>
            <person name="Cumbie R."/>
            <person name="Clancy C.J."/>
            <person name="Dupont C.L."/>
        </authorList>
    </citation>
    <scope>NUCLEOTIDE SEQUENCE</scope>
    <source>
        <strain evidence="1">GL11</strain>
    </source>
</reference>
<organism evidence="1 2">
    <name type="scientific">Rhizopus oryzae</name>
    <name type="common">Mucormycosis agent</name>
    <name type="synonym">Rhizopus arrhizus var. delemar</name>
    <dbReference type="NCBI Taxonomy" id="64495"/>
    <lineage>
        <taxon>Eukaryota</taxon>
        <taxon>Fungi</taxon>
        <taxon>Fungi incertae sedis</taxon>
        <taxon>Mucoromycota</taxon>
        <taxon>Mucoromycotina</taxon>
        <taxon>Mucoromycetes</taxon>
        <taxon>Mucorales</taxon>
        <taxon>Mucorineae</taxon>
        <taxon>Rhizopodaceae</taxon>
        <taxon>Rhizopus</taxon>
    </lineage>
</organism>
<dbReference type="EMBL" id="JAANQT010003467">
    <property type="protein sequence ID" value="KAG1301029.1"/>
    <property type="molecule type" value="Genomic_DNA"/>
</dbReference>
<proteinExistence type="predicted"/>
<accession>A0A9P6WY18</accession>
<keyword evidence="2" id="KW-1185">Reference proteome</keyword>
<evidence type="ECO:0000313" key="2">
    <source>
        <dbReference type="Proteomes" id="UP000716291"/>
    </source>
</evidence>
<gene>
    <name evidence="1" type="ORF">G6F64_012165</name>
</gene>
<dbReference type="AlphaFoldDB" id="A0A9P6WY18"/>
<name>A0A9P6WY18_RHIOR</name>